<feature type="transmembrane region" description="Helical" evidence="7">
    <location>
        <begin position="155"/>
        <end position="172"/>
    </location>
</feature>
<name>A0A6N3AS81_9FIRM</name>
<evidence type="ECO:0000259" key="9">
    <source>
        <dbReference type="PROSITE" id="PS50929"/>
    </source>
</evidence>
<dbReference type="Gene3D" id="1.20.1560.10">
    <property type="entry name" value="ABC transporter type 1, transmembrane domain"/>
    <property type="match status" value="1"/>
</dbReference>
<dbReference type="Gene3D" id="3.40.50.300">
    <property type="entry name" value="P-loop containing nucleotide triphosphate hydrolases"/>
    <property type="match status" value="1"/>
</dbReference>
<dbReference type="RefSeq" id="WP_156530747.1">
    <property type="nucleotide sequence ID" value="NZ_CACRUE010000022.1"/>
</dbReference>
<evidence type="ECO:0000313" key="10">
    <source>
        <dbReference type="EMBL" id="VYT95349.1"/>
    </source>
</evidence>
<dbReference type="GO" id="GO:0005886">
    <property type="term" value="C:plasma membrane"/>
    <property type="evidence" value="ECO:0007669"/>
    <property type="project" value="UniProtKB-SubCell"/>
</dbReference>
<accession>A0A6N3AS81</accession>
<dbReference type="EMBL" id="CACRUE010000022">
    <property type="protein sequence ID" value="VYT95349.1"/>
    <property type="molecule type" value="Genomic_DNA"/>
</dbReference>
<proteinExistence type="predicted"/>
<feature type="transmembrane region" description="Helical" evidence="7">
    <location>
        <begin position="178"/>
        <end position="195"/>
    </location>
</feature>
<feature type="transmembrane region" description="Helical" evidence="7">
    <location>
        <begin position="75"/>
        <end position="94"/>
    </location>
</feature>
<feature type="transmembrane region" description="Helical" evidence="7">
    <location>
        <begin position="262"/>
        <end position="284"/>
    </location>
</feature>
<evidence type="ECO:0000256" key="4">
    <source>
        <dbReference type="ARBA" id="ARBA00022840"/>
    </source>
</evidence>
<evidence type="ECO:0000256" key="7">
    <source>
        <dbReference type="SAM" id="Phobius"/>
    </source>
</evidence>
<keyword evidence="5 7" id="KW-1133">Transmembrane helix</keyword>
<evidence type="ECO:0000256" key="3">
    <source>
        <dbReference type="ARBA" id="ARBA00022741"/>
    </source>
</evidence>
<dbReference type="GO" id="GO:0015421">
    <property type="term" value="F:ABC-type oligopeptide transporter activity"/>
    <property type="evidence" value="ECO:0007669"/>
    <property type="project" value="TreeGrafter"/>
</dbReference>
<evidence type="ECO:0000256" key="1">
    <source>
        <dbReference type="ARBA" id="ARBA00004651"/>
    </source>
</evidence>
<dbReference type="GO" id="GO:0016887">
    <property type="term" value="F:ATP hydrolysis activity"/>
    <property type="evidence" value="ECO:0007669"/>
    <property type="project" value="InterPro"/>
</dbReference>
<organism evidence="10">
    <name type="scientific">Intestinibacter bartlettii</name>
    <dbReference type="NCBI Taxonomy" id="261299"/>
    <lineage>
        <taxon>Bacteria</taxon>
        <taxon>Bacillati</taxon>
        <taxon>Bacillota</taxon>
        <taxon>Clostridia</taxon>
        <taxon>Peptostreptococcales</taxon>
        <taxon>Peptostreptococcaceae</taxon>
        <taxon>Intestinibacter</taxon>
    </lineage>
</organism>
<dbReference type="AlphaFoldDB" id="A0A6N3AS81"/>
<comment type="subcellular location">
    <subcellularLocation>
        <location evidence="1">Cell membrane</location>
        <topology evidence="1">Multi-pass membrane protein</topology>
    </subcellularLocation>
</comment>
<dbReference type="EC" id="3.6.3.44" evidence="10"/>
<evidence type="ECO:0000256" key="2">
    <source>
        <dbReference type="ARBA" id="ARBA00022692"/>
    </source>
</evidence>
<evidence type="ECO:0000256" key="5">
    <source>
        <dbReference type="ARBA" id="ARBA00022989"/>
    </source>
</evidence>
<dbReference type="InterPro" id="IPR027417">
    <property type="entry name" value="P-loop_NTPase"/>
</dbReference>
<feature type="transmembrane region" description="Helical" evidence="7">
    <location>
        <begin position="37"/>
        <end position="55"/>
    </location>
</feature>
<dbReference type="InterPro" id="IPR036640">
    <property type="entry name" value="ABC1_TM_sf"/>
</dbReference>
<dbReference type="InterPro" id="IPR003439">
    <property type="entry name" value="ABC_transporter-like_ATP-bd"/>
</dbReference>
<dbReference type="SUPFAM" id="SSF90123">
    <property type="entry name" value="ABC transporter transmembrane region"/>
    <property type="match status" value="1"/>
</dbReference>
<protein>
    <submittedName>
        <fullName evidence="10">Multidrug resistance ABC transporter ATP-binding and permease protein</fullName>
        <ecNumber evidence="10">3.6.3.44</ecNumber>
    </submittedName>
</protein>
<keyword evidence="3" id="KW-0547">Nucleotide-binding</keyword>
<keyword evidence="4 10" id="KW-0067">ATP-binding</keyword>
<dbReference type="PANTHER" id="PTHR43394">
    <property type="entry name" value="ATP-DEPENDENT PERMEASE MDL1, MITOCHONDRIAL"/>
    <property type="match status" value="1"/>
</dbReference>
<dbReference type="CDD" id="cd07346">
    <property type="entry name" value="ABC_6TM_exporters"/>
    <property type="match status" value="1"/>
</dbReference>
<sequence>MESLKIIIGKIKDGSIREMINEFKWMMSYAKNYKKEIIFYIFLGMFSTVMTLASSVASKELIDVVTGHNVSKAPLMAIIMVSMALFSLFFSSIMSRITMKINIRIQNDIQADIFDKIIGVNWIDLSKYPSGDILNRFGSDVGTVANSAIGWVPDLIVCIFNFIATLAVVLYYDPTMMVLTLVNAPIMLLSSKLLMSKMRDYTKKVKEMNSEVMDFQTETFSNVDSIKSFDLTGLFSKRLRGFQNRYKDVNLEYNWFSIKTNIILSLIGMVVEYSFFVWAVYRLWTGHITYGEMTLFMTQSGRMSSAFSSLVSIIPSTVNSTISAARLMELIGLPKEQRTEDDGENLKDLVSEGFSVKLKDVDFSYVKEKQVIKSSSFEANRNEIVALVGPSGQGKTTLIRMFLGLLIPNSGDAVLCDKDGKEVTLNASTRKYFSYVPQGNTIFSGTIAENLRMVKEDATDEEIIEALEVACAYEFIKDLPEGINTKVGARGLGFSEGQAQRISIARAVLRDAPILLLDEATSALDVVTERRVLNNIIKQKPNKTCIVTTHRPSVLNLCQRVYRVEKTKVSQLSEAEFAEFASNF</sequence>
<keyword evidence="6 7" id="KW-0472">Membrane</keyword>
<keyword evidence="10" id="KW-0378">Hydrolase</keyword>
<dbReference type="SUPFAM" id="SSF52540">
    <property type="entry name" value="P-loop containing nucleoside triphosphate hydrolases"/>
    <property type="match status" value="1"/>
</dbReference>
<keyword evidence="2 7" id="KW-0812">Transmembrane</keyword>
<dbReference type="Pfam" id="PF00005">
    <property type="entry name" value="ABC_tran"/>
    <property type="match status" value="1"/>
</dbReference>
<evidence type="ECO:0000256" key="6">
    <source>
        <dbReference type="ARBA" id="ARBA00023136"/>
    </source>
</evidence>
<feature type="domain" description="ABC transmembrane type-1" evidence="9">
    <location>
        <begin position="38"/>
        <end position="319"/>
    </location>
</feature>
<dbReference type="InterPro" id="IPR003593">
    <property type="entry name" value="AAA+_ATPase"/>
</dbReference>
<dbReference type="PROSITE" id="PS50893">
    <property type="entry name" value="ABC_TRANSPORTER_2"/>
    <property type="match status" value="1"/>
</dbReference>
<dbReference type="InterPro" id="IPR039421">
    <property type="entry name" value="Type_1_exporter"/>
</dbReference>
<feature type="domain" description="ABC transporter" evidence="8">
    <location>
        <begin position="356"/>
        <end position="581"/>
    </location>
</feature>
<dbReference type="PROSITE" id="PS50929">
    <property type="entry name" value="ABC_TM1F"/>
    <property type="match status" value="1"/>
</dbReference>
<dbReference type="Pfam" id="PF00664">
    <property type="entry name" value="ABC_membrane"/>
    <property type="match status" value="1"/>
</dbReference>
<dbReference type="PANTHER" id="PTHR43394:SF1">
    <property type="entry name" value="ATP-BINDING CASSETTE SUB-FAMILY B MEMBER 10, MITOCHONDRIAL"/>
    <property type="match status" value="1"/>
</dbReference>
<evidence type="ECO:0000259" key="8">
    <source>
        <dbReference type="PROSITE" id="PS50893"/>
    </source>
</evidence>
<dbReference type="InterPro" id="IPR011527">
    <property type="entry name" value="ABC1_TM_dom"/>
</dbReference>
<dbReference type="SMART" id="SM00382">
    <property type="entry name" value="AAA"/>
    <property type="match status" value="1"/>
</dbReference>
<dbReference type="GO" id="GO:0005524">
    <property type="term" value="F:ATP binding"/>
    <property type="evidence" value="ECO:0007669"/>
    <property type="project" value="UniProtKB-KW"/>
</dbReference>
<reference evidence="10" key="1">
    <citation type="submission" date="2019-11" db="EMBL/GenBank/DDBJ databases">
        <authorList>
            <person name="Feng L."/>
        </authorList>
    </citation>
    <scope>NUCLEOTIDE SEQUENCE</scope>
    <source>
        <strain evidence="10">IbartlettiiLFYP30</strain>
    </source>
</reference>
<gene>
    <name evidence="10" type="primary">lmrA</name>
    <name evidence="10" type="ORF">IBLFYP30_01414</name>
</gene>